<keyword evidence="2" id="KW-1185">Reference proteome</keyword>
<sequence>TIKEKSLLSSGNTLGGTSHLYKKRHLIENMFAKLKDRRRVATRYDRCGSHIHVRYPYRSKLHFLPQRMSFEPRAHHANAGHFGSQNDATQHGEFINVRFAVVL</sequence>
<dbReference type="EMBL" id="JAGRQH010000010">
    <property type="protein sequence ID" value="MBR0560534.1"/>
    <property type="molecule type" value="Genomic_DNA"/>
</dbReference>
<protein>
    <recommendedName>
        <fullName evidence="3">Transposase DDE domain-containing protein</fullName>
    </recommendedName>
</protein>
<evidence type="ECO:0000313" key="2">
    <source>
        <dbReference type="Proteomes" id="UP000677812"/>
    </source>
</evidence>
<accession>A0ABS5E9E8</accession>
<evidence type="ECO:0000313" key="1">
    <source>
        <dbReference type="EMBL" id="MBR0560534.1"/>
    </source>
</evidence>
<proteinExistence type="predicted"/>
<evidence type="ECO:0008006" key="3">
    <source>
        <dbReference type="Google" id="ProtNLM"/>
    </source>
</evidence>
<name>A0ABS5E9E8_9PROT</name>
<comment type="caution">
    <text evidence="1">The sequence shown here is derived from an EMBL/GenBank/DDBJ whole genome shotgun (WGS) entry which is preliminary data.</text>
</comment>
<organism evidence="1 2">
    <name type="scientific">Neokomagataea anthophila</name>
    <dbReference type="NCBI Taxonomy" id="2826925"/>
    <lineage>
        <taxon>Bacteria</taxon>
        <taxon>Pseudomonadati</taxon>
        <taxon>Pseudomonadota</taxon>
        <taxon>Alphaproteobacteria</taxon>
        <taxon>Acetobacterales</taxon>
        <taxon>Acetobacteraceae</taxon>
        <taxon>Neokomagataea</taxon>
    </lineage>
</organism>
<reference evidence="1 2" key="1">
    <citation type="submission" date="2021-04" db="EMBL/GenBank/DDBJ databases">
        <title>The complete genome sequence of Neokomagataea sp. TBRC 2177.</title>
        <authorList>
            <person name="Charoenyingcharoen P."/>
            <person name="Yukphan P."/>
        </authorList>
    </citation>
    <scope>NUCLEOTIDE SEQUENCE [LARGE SCALE GENOMIC DNA]</scope>
    <source>
        <strain evidence="1 2">TBRC 2177</strain>
    </source>
</reference>
<gene>
    <name evidence="1" type="ORF">KB213_10790</name>
</gene>
<feature type="non-terminal residue" evidence="1">
    <location>
        <position position="1"/>
    </location>
</feature>
<dbReference type="Proteomes" id="UP000677812">
    <property type="component" value="Unassembled WGS sequence"/>
</dbReference>